<dbReference type="InterPro" id="IPR050382">
    <property type="entry name" value="MFS_Na/Anion_cotransporter"/>
</dbReference>
<feature type="domain" description="Major facilitator superfamily (MFS) profile" evidence="8">
    <location>
        <begin position="332"/>
        <end position="779"/>
    </location>
</feature>
<dbReference type="InterPro" id="IPR011701">
    <property type="entry name" value="MFS"/>
</dbReference>
<dbReference type="GO" id="GO:0016020">
    <property type="term" value="C:membrane"/>
    <property type="evidence" value="ECO:0007669"/>
    <property type="project" value="UniProtKB-SubCell"/>
</dbReference>
<dbReference type="InterPro" id="IPR020846">
    <property type="entry name" value="MFS_dom"/>
</dbReference>
<dbReference type="PROSITE" id="PS50850">
    <property type="entry name" value="MFS"/>
    <property type="match status" value="1"/>
</dbReference>
<feature type="transmembrane region" description="Helical" evidence="7">
    <location>
        <begin position="524"/>
        <end position="543"/>
    </location>
</feature>
<evidence type="ECO:0000256" key="7">
    <source>
        <dbReference type="SAM" id="Phobius"/>
    </source>
</evidence>
<dbReference type="FunFam" id="1.20.1250.20:FF:000423">
    <property type="entry name" value="Putative inorganic phosphate cotransporter-like Protein"/>
    <property type="match status" value="1"/>
</dbReference>
<evidence type="ECO:0000256" key="2">
    <source>
        <dbReference type="ARBA" id="ARBA00022448"/>
    </source>
</evidence>
<feature type="transmembrane region" description="Helical" evidence="7">
    <location>
        <begin position="663"/>
        <end position="681"/>
    </location>
</feature>
<keyword evidence="2" id="KW-0813">Transport</keyword>
<feature type="transmembrane region" description="Helical" evidence="7">
    <location>
        <begin position="494"/>
        <end position="517"/>
    </location>
</feature>
<keyword evidence="3 7" id="KW-0812">Transmembrane</keyword>
<feature type="transmembrane region" description="Helical" evidence="7">
    <location>
        <begin position="145"/>
        <end position="163"/>
    </location>
</feature>
<feature type="transmembrane region" description="Helical" evidence="7">
    <location>
        <begin position="226"/>
        <end position="253"/>
    </location>
</feature>
<dbReference type="Proteomes" id="UP000030742">
    <property type="component" value="Unassembled WGS sequence"/>
</dbReference>
<feature type="transmembrane region" description="Helical" evidence="7">
    <location>
        <begin position="718"/>
        <end position="736"/>
    </location>
</feature>
<feature type="transmembrane region" description="Helical" evidence="7">
    <location>
        <begin position="433"/>
        <end position="452"/>
    </location>
</feature>
<dbReference type="PANTHER" id="PTHR11662">
    <property type="entry name" value="SOLUTE CARRIER FAMILY 17"/>
    <property type="match status" value="1"/>
</dbReference>
<evidence type="ECO:0000313" key="10">
    <source>
        <dbReference type="Proteomes" id="UP000030742"/>
    </source>
</evidence>
<feature type="transmembrane region" description="Helical" evidence="7">
    <location>
        <begin position="80"/>
        <end position="100"/>
    </location>
</feature>
<keyword evidence="5 7" id="KW-1133">Transmembrane helix</keyword>
<evidence type="ECO:0000259" key="8">
    <source>
        <dbReference type="PROSITE" id="PS50850"/>
    </source>
</evidence>
<dbReference type="AlphaFoldDB" id="U4U4S3"/>
<evidence type="ECO:0000256" key="3">
    <source>
        <dbReference type="ARBA" id="ARBA00022692"/>
    </source>
</evidence>
<feature type="transmembrane region" description="Helical" evidence="7">
    <location>
        <begin position="307"/>
        <end position="325"/>
    </location>
</feature>
<dbReference type="SUPFAM" id="SSF103473">
    <property type="entry name" value="MFS general substrate transporter"/>
    <property type="match status" value="2"/>
</dbReference>
<evidence type="ECO:0000256" key="5">
    <source>
        <dbReference type="ARBA" id="ARBA00022989"/>
    </source>
</evidence>
<feature type="transmembrane region" description="Helical" evidence="7">
    <location>
        <begin position="406"/>
        <end position="426"/>
    </location>
</feature>
<comment type="subcellular location">
    <subcellularLocation>
        <location evidence="1">Membrane</location>
        <topology evidence="1">Multi-pass membrane protein</topology>
    </subcellularLocation>
</comment>
<evidence type="ECO:0000313" key="9">
    <source>
        <dbReference type="EMBL" id="ERL84965.1"/>
    </source>
</evidence>
<protein>
    <recommendedName>
        <fullName evidence="8">Major facilitator superfamily (MFS) profile domain-containing protein</fullName>
    </recommendedName>
</protein>
<feature type="transmembrane region" description="Helical" evidence="7">
    <location>
        <begin position="687"/>
        <end position="706"/>
    </location>
</feature>
<evidence type="ECO:0000256" key="6">
    <source>
        <dbReference type="ARBA" id="ARBA00023136"/>
    </source>
</evidence>
<evidence type="ECO:0000256" key="4">
    <source>
        <dbReference type="ARBA" id="ARBA00022847"/>
    </source>
</evidence>
<proteinExistence type="predicted"/>
<dbReference type="PANTHER" id="PTHR11662:SF455">
    <property type="entry name" value="GH23975P"/>
    <property type="match status" value="1"/>
</dbReference>
<sequence>MLVFCGYFNIYLLRTNMSIGIVIMTQNRYTTLGNGTVVNIGPEFEWDNVIQGYILSSFFYGYITTQLLGGLIGNKIGGKLVFGGGIAVTALVTLISPWLAELSVYALLVARILMGVFEGVTYSSLYVLWVKWIPPSERSRSTTQAMSGSYLGAVFALMFFAYLGEIAGWRSIFWFSGLLWFAAWVYATSESPQTDPKISPEERDYIEHSLRASQVSKAHKVQWKALFTSGAVWSLNVALFCETWGFYTLLTLLPKYFKDVFQFDISKSGLASALPYISISIMMHVCGQLADRIIAKKWLTLTKTRKTFMCIGFFSQTGFMLGAAFWGQAAGTVFCLAMAVGLGAFAIATVGVNALDIAPLHSGLVFGIANTWGTVPGIISPTIAGYVISTDNPGPEFDWSSELQGYILSSFFYGYISTQFIGGIFASRIGGKTLFGLGVIVTAVLTIITPWLTEVNVYLLIAVRVIEGVFEGVTYPCIHTVWSKWAPPLERARLATFAFSGCFVGTVVAMPSCAYLAEFLGWRSVFYICGASGVVWYIGWVFLVSGAPEDDPRISDEELAYIQESINSTSMQSNSTQVPWKEIFTSMPVWAITVSHFAENWGFYTLLTQLPKYLKDAYNYDLGKSGFLSALPYLVMSILIQFSGQLADWLLEKRLLTTTQVRKVFNCVGFLSQTVFMLIAAFWSNRIASVLCLTLAVGLGSLAWPGFSVNHLDLAPQYASILMGISNTFATIPGIVSPTLTGYIVYTPTTDQWETVFFIAAGIYLFGAVFYGTFASGNLQPWAAKAPEDGRLNKNEVEMVQKKPVSNGRADE</sequence>
<gene>
    <name evidence="9" type="ORF">D910_02388</name>
</gene>
<feature type="transmembrane region" description="Helical" evidence="7">
    <location>
        <begin position="364"/>
        <end position="386"/>
    </location>
</feature>
<feature type="transmembrane region" description="Helical" evidence="7">
    <location>
        <begin position="112"/>
        <end position="133"/>
    </location>
</feature>
<dbReference type="FunFam" id="1.20.1250.20:FF:000532">
    <property type="entry name" value="SLC (SoLute Carrier) homolog"/>
    <property type="match status" value="1"/>
</dbReference>
<feature type="transmembrane region" description="Helical" evidence="7">
    <location>
        <begin position="53"/>
        <end position="73"/>
    </location>
</feature>
<feature type="transmembrane region" description="Helical" evidence="7">
    <location>
        <begin position="756"/>
        <end position="775"/>
    </location>
</feature>
<dbReference type="EMBL" id="KB631645">
    <property type="protein sequence ID" value="ERL84965.1"/>
    <property type="molecule type" value="Genomic_DNA"/>
</dbReference>
<organism evidence="9 10">
    <name type="scientific">Dendroctonus ponderosae</name>
    <name type="common">Mountain pine beetle</name>
    <dbReference type="NCBI Taxonomy" id="77166"/>
    <lineage>
        <taxon>Eukaryota</taxon>
        <taxon>Metazoa</taxon>
        <taxon>Ecdysozoa</taxon>
        <taxon>Arthropoda</taxon>
        <taxon>Hexapoda</taxon>
        <taxon>Insecta</taxon>
        <taxon>Pterygota</taxon>
        <taxon>Neoptera</taxon>
        <taxon>Endopterygota</taxon>
        <taxon>Coleoptera</taxon>
        <taxon>Polyphaga</taxon>
        <taxon>Cucujiformia</taxon>
        <taxon>Curculionidae</taxon>
        <taxon>Scolytinae</taxon>
        <taxon>Dendroctonus</taxon>
    </lineage>
</organism>
<dbReference type="GO" id="GO:0006820">
    <property type="term" value="P:monoatomic anion transport"/>
    <property type="evidence" value="ECO:0007669"/>
    <property type="project" value="TreeGrafter"/>
</dbReference>
<dbReference type="InterPro" id="IPR036259">
    <property type="entry name" value="MFS_trans_sf"/>
</dbReference>
<dbReference type="Gene3D" id="1.20.1250.20">
    <property type="entry name" value="MFS general substrate transporter like domains"/>
    <property type="match status" value="4"/>
</dbReference>
<keyword evidence="4" id="KW-0769">Symport</keyword>
<dbReference type="Pfam" id="PF07690">
    <property type="entry name" value="MFS_1"/>
    <property type="match status" value="2"/>
</dbReference>
<evidence type="ECO:0000256" key="1">
    <source>
        <dbReference type="ARBA" id="ARBA00004141"/>
    </source>
</evidence>
<accession>U4U4S3</accession>
<dbReference type="FunFam" id="1.20.1250.20:FF:000003">
    <property type="entry name" value="Solute carrier family 17 member 3"/>
    <property type="match status" value="1"/>
</dbReference>
<feature type="transmembrane region" description="Helical" evidence="7">
    <location>
        <begin position="630"/>
        <end position="651"/>
    </location>
</feature>
<keyword evidence="6 7" id="KW-0472">Membrane</keyword>
<dbReference type="GO" id="GO:0015293">
    <property type="term" value="F:symporter activity"/>
    <property type="evidence" value="ECO:0007669"/>
    <property type="project" value="UniProtKB-KW"/>
</dbReference>
<reference evidence="9 10" key="1">
    <citation type="journal article" date="2013" name="Genome Biol.">
        <title>Draft genome of the mountain pine beetle, Dendroctonus ponderosae Hopkins, a major forest pest.</title>
        <authorList>
            <person name="Keeling C.I."/>
            <person name="Yuen M.M."/>
            <person name="Liao N.Y."/>
            <person name="Docking T.R."/>
            <person name="Chan S.K."/>
            <person name="Taylor G.A."/>
            <person name="Palmquist D.L."/>
            <person name="Jackman S.D."/>
            <person name="Nguyen A."/>
            <person name="Li M."/>
            <person name="Henderson H."/>
            <person name="Janes J.K."/>
            <person name="Zhao Y."/>
            <person name="Pandoh P."/>
            <person name="Moore R."/>
            <person name="Sperling F.A."/>
            <person name="Huber D.P."/>
            <person name="Birol I."/>
            <person name="Jones S.J."/>
            <person name="Bohlmann J."/>
        </authorList>
    </citation>
    <scope>NUCLEOTIDE SEQUENCE</scope>
</reference>
<feature type="transmembrane region" description="Helical" evidence="7">
    <location>
        <begin position="331"/>
        <end position="352"/>
    </location>
</feature>
<dbReference type="OrthoDB" id="2985014at2759"/>
<name>U4U4S3_DENPD</name>
<dbReference type="CDD" id="cd17318">
    <property type="entry name" value="MFS_SLC17"/>
    <property type="match status" value="1"/>
</dbReference>